<dbReference type="PROSITE" id="PS50011">
    <property type="entry name" value="PROTEIN_KINASE_DOM"/>
    <property type="match status" value="1"/>
</dbReference>
<dbReference type="InterPro" id="IPR000719">
    <property type="entry name" value="Prot_kinase_dom"/>
</dbReference>
<dbReference type="GO" id="GO:0005737">
    <property type="term" value="C:cytoplasm"/>
    <property type="evidence" value="ECO:0007669"/>
    <property type="project" value="TreeGrafter"/>
</dbReference>
<gene>
    <name evidence="4" type="ORF">ED733_000075</name>
</gene>
<dbReference type="Pfam" id="PF00069">
    <property type="entry name" value="Pkinase"/>
    <property type="match status" value="1"/>
</dbReference>
<dbReference type="GO" id="GO:0005524">
    <property type="term" value="F:ATP binding"/>
    <property type="evidence" value="ECO:0007669"/>
    <property type="project" value="UniProtKB-KW"/>
</dbReference>
<protein>
    <recommendedName>
        <fullName evidence="3">Protein kinase domain-containing protein</fullName>
    </recommendedName>
</protein>
<organism evidence="4 5">
    <name type="scientific">Metarhizium rileyi (strain RCEF 4871)</name>
    <name type="common">Nomuraea rileyi</name>
    <dbReference type="NCBI Taxonomy" id="1649241"/>
    <lineage>
        <taxon>Eukaryota</taxon>
        <taxon>Fungi</taxon>
        <taxon>Dikarya</taxon>
        <taxon>Ascomycota</taxon>
        <taxon>Pezizomycotina</taxon>
        <taxon>Sordariomycetes</taxon>
        <taxon>Hypocreomycetidae</taxon>
        <taxon>Hypocreales</taxon>
        <taxon>Clavicipitaceae</taxon>
        <taxon>Metarhizium</taxon>
    </lineage>
</organism>
<evidence type="ECO:0000259" key="3">
    <source>
        <dbReference type="PROSITE" id="PS50011"/>
    </source>
</evidence>
<evidence type="ECO:0000313" key="5">
    <source>
        <dbReference type="Proteomes" id="UP000317257"/>
    </source>
</evidence>
<keyword evidence="2" id="KW-0067">ATP-binding</keyword>
<sequence length="381" mass="44143">MGAIRTPFNRGLYASYKQFTHGGHFWRDQYLLERWDKCTQRVVYRDDTFHGYKILRRLGNWCWLTRDPHTDEFLTMKFLPRGNVTELDMWRYLQTQCFSLYVVHLRDHFKIGHHLGDDPDFQDISFETVVYPTTGSSLERAFSKFEPVQSADLPFSVDKRQTCVHQIVCGMADLHRIGVVHGDLHPGNVALAKPDDAHINKFLAEPGLEHEVQRKDNTPTPSHLPQRVCEPEDIGFGLGKLKILDFGYSFRPISGELYPATIFPSGTARPPELLTGQKATTQPFKVDSWYLGQLMYFILTHGCRLFPSAIGCSSEDILEEYRYRISKLYKGQDNLMNQLPSDVKEHFTPYILALLEEHPQTRRSITELSRDKMFMETTLTF</sequence>
<dbReference type="PANTHER" id="PTHR24346">
    <property type="entry name" value="MAP/MICROTUBULE AFFINITY-REGULATING KINASE"/>
    <property type="match status" value="1"/>
</dbReference>
<dbReference type="Gene3D" id="1.10.510.10">
    <property type="entry name" value="Transferase(Phosphotransferase) domain 1"/>
    <property type="match status" value="1"/>
</dbReference>
<feature type="domain" description="Protein kinase" evidence="3">
    <location>
        <begin position="1"/>
        <end position="375"/>
    </location>
</feature>
<dbReference type="SMART" id="SM00220">
    <property type="entry name" value="S_TKc"/>
    <property type="match status" value="1"/>
</dbReference>
<evidence type="ECO:0000313" key="4">
    <source>
        <dbReference type="EMBL" id="TWU70385.1"/>
    </source>
</evidence>
<comment type="caution">
    <text evidence="4">The sequence shown here is derived from an EMBL/GenBank/DDBJ whole genome shotgun (WGS) entry which is preliminary data.</text>
</comment>
<dbReference type="GO" id="GO:0004674">
    <property type="term" value="F:protein serine/threonine kinase activity"/>
    <property type="evidence" value="ECO:0007669"/>
    <property type="project" value="TreeGrafter"/>
</dbReference>
<name>A0A5C6FXB4_METRR</name>
<evidence type="ECO:0000256" key="1">
    <source>
        <dbReference type="ARBA" id="ARBA00022741"/>
    </source>
</evidence>
<dbReference type="Proteomes" id="UP000317257">
    <property type="component" value="Unassembled WGS sequence"/>
</dbReference>
<dbReference type="AlphaFoldDB" id="A0A5C6FXB4"/>
<reference evidence="5" key="1">
    <citation type="submission" date="2018-12" db="EMBL/GenBank/DDBJ databases">
        <title>The complete genome of Metarhizium rileyi, a key fungal pathogen of Lepidoptera.</title>
        <authorList>
            <person name="Binneck E."/>
            <person name="Lastra C.C.L."/>
            <person name="Sosa-Gomez D.R."/>
        </authorList>
    </citation>
    <scope>NUCLEOTIDE SEQUENCE [LARGE SCALE GENOMIC DNA]</scope>
    <source>
        <strain evidence="5">Cep018-CH2</strain>
    </source>
</reference>
<dbReference type="InterPro" id="IPR011009">
    <property type="entry name" value="Kinase-like_dom_sf"/>
</dbReference>
<dbReference type="GO" id="GO:0035556">
    <property type="term" value="P:intracellular signal transduction"/>
    <property type="evidence" value="ECO:0007669"/>
    <property type="project" value="TreeGrafter"/>
</dbReference>
<dbReference type="EMBL" id="SBHS01000124">
    <property type="protein sequence ID" value="TWU70385.1"/>
    <property type="molecule type" value="Genomic_DNA"/>
</dbReference>
<keyword evidence="1" id="KW-0547">Nucleotide-binding</keyword>
<dbReference type="SUPFAM" id="SSF56112">
    <property type="entry name" value="Protein kinase-like (PK-like)"/>
    <property type="match status" value="1"/>
</dbReference>
<accession>A0A5C6FXB4</accession>
<proteinExistence type="predicted"/>
<evidence type="ECO:0000256" key="2">
    <source>
        <dbReference type="ARBA" id="ARBA00022840"/>
    </source>
</evidence>
<dbReference type="PANTHER" id="PTHR24346:SF30">
    <property type="entry name" value="MATERNAL EMBRYONIC LEUCINE ZIPPER KINASE"/>
    <property type="match status" value="1"/>
</dbReference>